<dbReference type="Pfam" id="PF24859">
    <property type="entry name" value="FdhE_central"/>
    <property type="match status" value="1"/>
</dbReference>
<evidence type="ECO:0000313" key="7">
    <source>
        <dbReference type="EMBL" id="MCX8999689.1"/>
    </source>
</evidence>
<dbReference type="InterPro" id="IPR056796">
    <property type="entry name" value="FdhE_C"/>
</dbReference>
<feature type="domain" description="FdhE C-terminal" evidence="6">
    <location>
        <begin position="224"/>
        <end position="298"/>
    </location>
</feature>
<keyword evidence="8" id="KW-1185">Reference proteome</keyword>
<feature type="region of interest" description="Disordered" evidence="3">
    <location>
        <begin position="1"/>
        <end position="21"/>
    </location>
</feature>
<dbReference type="GO" id="GO:0051604">
    <property type="term" value="P:protein maturation"/>
    <property type="evidence" value="ECO:0007669"/>
    <property type="project" value="TreeGrafter"/>
</dbReference>
<dbReference type="CDD" id="cd16341">
    <property type="entry name" value="FdhE"/>
    <property type="match status" value="1"/>
</dbReference>
<dbReference type="InterPro" id="IPR006452">
    <property type="entry name" value="Formate_DH_accessory"/>
</dbReference>
<evidence type="ECO:0000259" key="4">
    <source>
        <dbReference type="Pfam" id="PF04216"/>
    </source>
</evidence>
<dbReference type="GO" id="GO:0005829">
    <property type="term" value="C:cytosol"/>
    <property type="evidence" value="ECO:0007669"/>
    <property type="project" value="TreeGrafter"/>
</dbReference>
<dbReference type="Pfam" id="PF04216">
    <property type="entry name" value="FdhE_N"/>
    <property type="match status" value="1"/>
</dbReference>
<dbReference type="RefSeq" id="WP_306413187.1">
    <property type="nucleotide sequence ID" value="NZ_JANFPI010000010.1"/>
</dbReference>
<keyword evidence="1 2" id="KW-0963">Cytoplasm</keyword>
<dbReference type="NCBIfam" id="TIGR01562">
    <property type="entry name" value="FdhE"/>
    <property type="match status" value="1"/>
</dbReference>
<evidence type="ECO:0000256" key="3">
    <source>
        <dbReference type="SAM" id="MobiDB-lite"/>
    </source>
</evidence>
<feature type="domain" description="FdhE central" evidence="5">
    <location>
        <begin position="186"/>
        <end position="222"/>
    </location>
</feature>
<feature type="domain" description="FdhE N-terminal" evidence="4">
    <location>
        <begin position="29"/>
        <end position="168"/>
    </location>
</feature>
<evidence type="ECO:0000313" key="8">
    <source>
        <dbReference type="Proteomes" id="UP001208771"/>
    </source>
</evidence>
<sequence>MSRKGQAAGADPRQRGDFSTLPPAVHFDPVILPDLAQAYYARRAARLRQLGETSELAAYLGFAADITDVQDAASALVPAHEARALPIDPVAEAEGGLWLPLLDALVDGLRARVTETVRPHLDHVAEMSGEARRQAAAALAGGRFAEVPAEVAPFVWAAFSIWLRALAAGAILPSTGDDAAAEHAQCPVCGIAPVASVILTGARQGLRYLHCALCETDWHMVRAKCSNCGDAGKLEYLSFETAEASVRAECCGHCKGYLKVVSLDRDHAADVVADDLATLPLDAAVEEEGYRRTGFNPFALPG</sequence>
<dbReference type="SUPFAM" id="SSF144020">
    <property type="entry name" value="FdhE-like"/>
    <property type="match status" value="1"/>
</dbReference>
<gene>
    <name evidence="2 7" type="primary">fdhE</name>
    <name evidence="7" type="ORF">NOF55_21525</name>
</gene>
<comment type="similarity">
    <text evidence="2">Belongs to the FdhE family.</text>
</comment>
<comment type="caution">
    <text evidence="7">The sequence shown here is derived from an EMBL/GenBank/DDBJ whole genome shotgun (WGS) entry which is preliminary data.</text>
</comment>
<comment type="subcellular location">
    <subcellularLocation>
        <location evidence="2">Cytoplasm</location>
    </subcellularLocation>
</comment>
<evidence type="ECO:0000256" key="1">
    <source>
        <dbReference type="ARBA" id="ARBA00022490"/>
    </source>
</evidence>
<dbReference type="Proteomes" id="UP001208771">
    <property type="component" value="Unassembled WGS sequence"/>
</dbReference>
<dbReference type="InterPro" id="IPR056797">
    <property type="entry name" value="FdhE_central"/>
</dbReference>
<accession>A0AAE3N4S3</accession>
<evidence type="ECO:0000259" key="5">
    <source>
        <dbReference type="Pfam" id="PF24859"/>
    </source>
</evidence>
<evidence type="ECO:0000256" key="2">
    <source>
        <dbReference type="HAMAP-Rule" id="MF_00611"/>
    </source>
</evidence>
<dbReference type="EMBL" id="JANFPI010000010">
    <property type="protein sequence ID" value="MCX8999689.1"/>
    <property type="molecule type" value="Genomic_DNA"/>
</dbReference>
<name>A0AAE3N4S3_9HYPH</name>
<evidence type="ECO:0000259" key="6">
    <source>
        <dbReference type="Pfam" id="PF24860"/>
    </source>
</evidence>
<dbReference type="HAMAP" id="MF_00611">
    <property type="entry name" value="FdeH"/>
    <property type="match status" value="1"/>
</dbReference>
<reference evidence="7" key="1">
    <citation type="submission" date="2022-07" db="EMBL/GenBank/DDBJ databases">
        <title>Ectorhizobium quercum gen.nov., sp. nov.</title>
        <authorList>
            <person name="Ma T."/>
            <person name="Li Y."/>
        </authorList>
    </citation>
    <scope>NUCLEOTIDE SEQUENCE</scope>
    <source>
        <strain evidence="7">BDR2-2</strain>
    </source>
</reference>
<comment type="function">
    <text evidence="2">Necessary for formate dehydrogenase activity.</text>
</comment>
<proteinExistence type="inferred from homology"/>
<protein>
    <recommendedName>
        <fullName evidence="2">Protein FdhE homolog</fullName>
    </recommendedName>
</protein>
<dbReference type="PANTHER" id="PTHR37689">
    <property type="entry name" value="PROTEIN FDHE"/>
    <property type="match status" value="1"/>
</dbReference>
<dbReference type="Pfam" id="PF24860">
    <property type="entry name" value="FdhE_C"/>
    <property type="match status" value="1"/>
</dbReference>
<dbReference type="PIRSF" id="PIRSF018296">
    <property type="entry name" value="Format_dh_formtn"/>
    <property type="match status" value="1"/>
</dbReference>
<dbReference type="InterPro" id="IPR024064">
    <property type="entry name" value="FdhE-like_sf"/>
</dbReference>
<dbReference type="PANTHER" id="PTHR37689:SF1">
    <property type="entry name" value="PROTEIN FDHE"/>
    <property type="match status" value="1"/>
</dbReference>
<organism evidence="7 8">
    <name type="scientific">Ectorhizobium quercum</name>
    <dbReference type="NCBI Taxonomy" id="2965071"/>
    <lineage>
        <taxon>Bacteria</taxon>
        <taxon>Pseudomonadati</taxon>
        <taxon>Pseudomonadota</taxon>
        <taxon>Alphaproteobacteria</taxon>
        <taxon>Hyphomicrobiales</taxon>
        <taxon>Rhizobiaceae</taxon>
        <taxon>Ectorhizobium</taxon>
    </lineage>
</organism>
<dbReference type="GO" id="GO:0008199">
    <property type="term" value="F:ferric iron binding"/>
    <property type="evidence" value="ECO:0007669"/>
    <property type="project" value="TreeGrafter"/>
</dbReference>
<dbReference type="InterPro" id="IPR056774">
    <property type="entry name" value="FdhE_N"/>
</dbReference>
<dbReference type="AlphaFoldDB" id="A0AAE3N4S3"/>
<dbReference type="Gene3D" id="3.90.1670.10">
    <property type="entry name" value="FdhE-like domain"/>
    <property type="match status" value="1"/>
</dbReference>